<organism evidence="1 2">
    <name type="scientific">Bosea psychrotolerans</name>
    <dbReference type="NCBI Taxonomy" id="1871628"/>
    <lineage>
        <taxon>Bacteria</taxon>
        <taxon>Pseudomonadati</taxon>
        <taxon>Pseudomonadota</taxon>
        <taxon>Alphaproteobacteria</taxon>
        <taxon>Hyphomicrobiales</taxon>
        <taxon>Boseaceae</taxon>
        <taxon>Bosea</taxon>
    </lineage>
</organism>
<sequence length="55" mass="6204">MPVEAGPLKGGRQWTQARGVKGTSYFKGDLLVLRERIEFKISIVNQLFKEIISVV</sequence>
<dbReference type="Proteomes" id="UP000236919">
    <property type="component" value="Unassembled WGS sequence"/>
</dbReference>
<protein>
    <submittedName>
        <fullName evidence="1">Uncharacterized protein</fullName>
    </submittedName>
</protein>
<dbReference type="EMBL" id="PQFZ01000004">
    <property type="protein sequence ID" value="POR53340.1"/>
    <property type="molecule type" value="Genomic_DNA"/>
</dbReference>
<gene>
    <name evidence="1" type="ORF">CYD53_104316</name>
</gene>
<dbReference type="AlphaFoldDB" id="A0A2S4MF10"/>
<dbReference type="RefSeq" id="WP_181011780.1">
    <property type="nucleotide sequence ID" value="NZ_PQFZ01000004.1"/>
</dbReference>
<evidence type="ECO:0000313" key="1">
    <source>
        <dbReference type="EMBL" id="POR53340.1"/>
    </source>
</evidence>
<proteinExistence type="predicted"/>
<comment type="caution">
    <text evidence="1">The sequence shown here is derived from an EMBL/GenBank/DDBJ whole genome shotgun (WGS) entry which is preliminary data.</text>
</comment>
<keyword evidence="2" id="KW-1185">Reference proteome</keyword>
<reference evidence="1 2" key="1">
    <citation type="submission" date="2018-01" db="EMBL/GenBank/DDBJ databases">
        <title>Genomic Encyclopedia of Type Strains, Phase III (KMG-III): the genomes of soil and plant-associated and newly described type strains.</title>
        <authorList>
            <person name="Whitman W."/>
        </authorList>
    </citation>
    <scope>NUCLEOTIDE SEQUENCE [LARGE SCALE GENOMIC DNA]</scope>
    <source>
        <strain evidence="1 2">1131</strain>
    </source>
</reference>
<evidence type="ECO:0000313" key="2">
    <source>
        <dbReference type="Proteomes" id="UP000236919"/>
    </source>
</evidence>
<name>A0A2S4MF10_9HYPH</name>
<accession>A0A2S4MF10</accession>